<evidence type="ECO:0000256" key="8">
    <source>
        <dbReference type="ARBA" id="ARBA00023136"/>
    </source>
</evidence>
<dbReference type="InterPro" id="IPR003439">
    <property type="entry name" value="ABC_transporter-like_ATP-bd"/>
</dbReference>
<organism evidence="10 11">
    <name type="scientific">Anaerobacterium chartisolvens</name>
    <dbReference type="NCBI Taxonomy" id="1297424"/>
    <lineage>
        <taxon>Bacteria</taxon>
        <taxon>Bacillati</taxon>
        <taxon>Bacillota</taxon>
        <taxon>Clostridia</taxon>
        <taxon>Eubacteriales</taxon>
        <taxon>Oscillospiraceae</taxon>
        <taxon>Anaerobacterium</taxon>
    </lineage>
</organism>
<dbReference type="InterPro" id="IPR027417">
    <property type="entry name" value="P-loop_NTPase"/>
</dbReference>
<comment type="subcellular location">
    <subcellularLocation>
        <location evidence="1">Cell membrane</location>
        <topology evidence="1">Peripheral membrane protein</topology>
    </subcellularLocation>
</comment>
<name>A0A369B9C8_9FIRM</name>
<dbReference type="InterPro" id="IPR050107">
    <property type="entry name" value="ABC_carbohydrate_import_ATPase"/>
</dbReference>
<evidence type="ECO:0000256" key="2">
    <source>
        <dbReference type="ARBA" id="ARBA00022448"/>
    </source>
</evidence>
<keyword evidence="7" id="KW-1278">Translocase</keyword>
<dbReference type="FunFam" id="3.40.50.300:FF:000127">
    <property type="entry name" value="Ribose import ATP-binding protein RbsA"/>
    <property type="match status" value="1"/>
</dbReference>
<accession>A0A369B9C8</accession>
<dbReference type="Gene3D" id="3.40.50.300">
    <property type="entry name" value="P-loop containing nucleotide triphosphate hydrolases"/>
    <property type="match status" value="2"/>
</dbReference>
<evidence type="ECO:0000256" key="1">
    <source>
        <dbReference type="ARBA" id="ARBA00004202"/>
    </source>
</evidence>
<keyword evidence="4" id="KW-0677">Repeat</keyword>
<dbReference type="PROSITE" id="PS00211">
    <property type="entry name" value="ABC_TRANSPORTER_1"/>
    <property type="match status" value="1"/>
</dbReference>
<feature type="domain" description="ABC transporter" evidence="9">
    <location>
        <begin position="254"/>
        <end position="497"/>
    </location>
</feature>
<evidence type="ECO:0000313" key="10">
    <source>
        <dbReference type="EMBL" id="RCX18021.1"/>
    </source>
</evidence>
<keyword evidence="11" id="KW-1185">Reference proteome</keyword>
<dbReference type="InterPro" id="IPR017871">
    <property type="entry name" value="ABC_transporter-like_CS"/>
</dbReference>
<proteinExistence type="predicted"/>
<evidence type="ECO:0000313" key="11">
    <source>
        <dbReference type="Proteomes" id="UP000253034"/>
    </source>
</evidence>
<dbReference type="GO" id="GO:0005886">
    <property type="term" value="C:plasma membrane"/>
    <property type="evidence" value="ECO:0007669"/>
    <property type="project" value="UniProtKB-SubCell"/>
</dbReference>
<dbReference type="PROSITE" id="PS50893">
    <property type="entry name" value="ABC_TRANSPORTER_2"/>
    <property type="match status" value="2"/>
</dbReference>
<keyword evidence="5" id="KW-0547">Nucleotide-binding</keyword>
<sequence length="503" mass="55383">MEQKTILSVKGINKSYPGTKALTDVHFDLRQGEVHALIGENGAGKSTLMNIVGGVIKPDSGQIMLNCKEVKFHSPKDAQDAGIGFVHQEIALCPHMTVAENIYMGRIKGNILSMLDFSELNRKAGEILSLFKTGITPQTIVRKLTVADQQVVEIVKALSLDCKILVLDEPTSSLTESETEALFVTIANLKARGISILYISHKMSEIFRICDSITILRDGHFIDSLKVKEISPEIVISKMVGRNITNLYPPKSTKVTEKIIEVRNLTRKGVFNNISFEISKGEILGIAGLVGSKRTEVARAVCGIDQVDSGEVHFEGEKVHFKSYRDAIKRGIAYLTEDRKIEGLFLNLSIKKNITASCLEKVSKFKIINAGAEKNWANSFSEKLRIKLYNVNQKASSLSGGNQQKIVIAKWLSINPKLIFMDEPTRGIDVGAKSEIHDMLRKLSDEGIGIVIISSELPEIIGMCDRVIVMSEGRITGVLDAKDLSEEHIMTYAASSQEHGFAG</sequence>
<evidence type="ECO:0000256" key="4">
    <source>
        <dbReference type="ARBA" id="ARBA00022737"/>
    </source>
</evidence>
<comment type="caution">
    <text evidence="10">The sequence shown here is derived from an EMBL/GenBank/DDBJ whole genome shotgun (WGS) entry which is preliminary data.</text>
</comment>
<dbReference type="EMBL" id="QPJT01000006">
    <property type="protein sequence ID" value="RCX18021.1"/>
    <property type="molecule type" value="Genomic_DNA"/>
</dbReference>
<gene>
    <name evidence="10" type="ORF">DFR58_106190</name>
</gene>
<keyword evidence="8" id="KW-0472">Membrane</keyword>
<protein>
    <submittedName>
        <fullName evidence="10">Ribose transport system ATP-binding protein</fullName>
    </submittedName>
</protein>
<evidence type="ECO:0000259" key="9">
    <source>
        <dbReference type="PROSITE" id="PS50893"/>
    </source>
</evidence>
<dbReference type="InterPro" id="IPR003593">
    <property type="entry name" value="AAA+_ATPase"/>
</dbReference>
<evidence type="ECO:0000256" key="5">
    <source>
        <dbReference type="ARBA" id="ARBA00022741"/>
    </source>
</evidence>
<dbReference type="PANTHER" id="PTHR43790">
    <property type="entry name" value="CARBOHYDRATE TRANSPORT ATP-BINDING PROTEIN MG119-RELATED"/>
    <property type="match status" value="1"/>
</dbReference>
<keyword evidence="2" id="KW-0813">Transport</keyword>
<dbReference type="CDD" id="cd03216">
    <property type="entry name" value="ABC_Carb_Monos_I"/>
    <property type="match status" value="1"/>
</dbReference>
<evidence type="ECO:0000256" key="6">
    <source>
        <dbReference type="ARBA" id="ARBA00022840"/>
    </source>
</evidence>
<keyword evidence="6 10" id="KW-0067">ATP-binding</keyword>
<dbReference type="SMART" id="SM00382">
    <property type="entry name" value="AAA"/>
    <property type="match status" value="2"/>
</dbReference>
<evidence type="ECO:0000256" key="3">
    <source>
        <dbReference type="ARBA" id="ARBA00022475"/>
    </source>
</evidence>
<dbReference type="GO" id="GO:0005524">
    <property type="term" value="F:ATP binding"/>
    <property type="evidence" value="ECO:0007669"/>
    <property type="project" value="UniProtKB-KW"/>
</dbReference>
<dbReference type="CDD" id="cd03215">
    <property type="entry name" value="ABC_Carb_Monos_II"/>
    <property type="match status" value="1"/>
</dbReference>
<dbReference type="RefSeq" id="WP_114297161.1">
    <property type="nucleotide sequence ID" value="NZ_QPJT01000006.1"/>
</dbReference>
<reference evidence="10 11" key="1">
    <citation type="submission" date="2018-07" db="EMBL/GenBank/DDBJ databases">
        <title>Genomic Encyclopedia of Type Strains, Phase IV (KMG-IV): sequencing the most valuable type-strain genomes for metagenomic binning, comparative biology and taxonomic classification.</title>
        <authorList>
            <person name="Goeker M."/>
        </authorList>
    </citation>
    <scope>NUCLEOTIDE SEQUENCE [LARGE SCALE GENOMIC DNA]</scope>
    <source>
        <strain evidence="10 11">DSM 27016</strain>
    </source>
</reference>
<dbReference type="SUPFAM" id="SSF52540">
    <property type="entry name" value="P-loop containing nucleoside triphosphate hydrolases"/>
    <property type="match status" value="2"/>
</dbReference>
<dbReference type="Pfam" id="PF00005">
    <property type="entry name" value="ABC_tran"/>
    <property type="match status" value="2"/>
</dbReference>
<feature type="domain" description="ABC transporter" evidence="9">
    <location>
        <begin position="7"/>
        <end position="243"/>
    </location>
</feature>
<dbReference type="Proteomes" id="UP000253034">
    <property type="component" value="Unassembled WGS sequence"/>
</dbReference>
<dbReference type="AlphaFoldDB" id="A0A369B9C8"/>
<keyword evidence="3" id="KW-1003">Cell membrane</keyword>
<evidence type="ECO:0000256" key="7">
    <source>
        <dbReference type="ARBA" id="ARBA00022967"/>
    </source>
</evidence>
<dbReference type="PANTHER" id="PTHR43790:SF9">
    <property type="entry name" value="GALACTOFURANOSE TRANSPORTER ATP-BINDING PROTEIN YTFR"/>
    <property type="match status" value="1"/>
</dbReference>
<dbReference type="GO" id="GO:0016887">
    <property type="term" value="F:ATP hydrolysis activity"/>
    <property type="evidence" value="ECO:0007669"/>
    <property type="project" value="InterPro"/>
</dbReference>
<dbReference type="OrthoDB" id="9771863at2"/>